<feature type="domain" description="WW" evidence="4">
    <location>
        <begin position="562"/>
        <end position="596"/>
    </location>
</feature>
<name>A0A0G4GLQ0_9ALVE</name>
<evidence type="ECO:0000259" key="4">
    <source>
        <dbReference type="PROSITE" id="PS50020"/>
    </source>
</evidence>
<evidence type="ECO:0000256" key="3">
    <source>
        <dbReference type="SAM" id="SignalP"/>
    </source>
</evidence>
<dbReference type="InterPro" id="IPR001202">
    <property type="entry name" value="WW_dom"/>
</dbReference>
<protein>
    <recommendedName>
        <fullName evidence="4">WW domain-containing protein</fullName>
    </recommendedName>
</protein>
<proteinExistence type="predicted"/>
<dbReference type="Pfam" id="PF00397">
    <property type="entry name" value="WW"/>
    <property type="match status" value="1"/>
</dbReference>
<feature type="signal peptide" evidence="3">
    <location>
        <begin position="1"/>
        <end position="19"/>
    </location>
</feature>
<dbReference type="GO" id="GO:0008081">
    <property type="term" value="F:phosphoric diester hydrolase activity"/>
    <property type="evidence" value="ECO:0007669"/>
    <property type="project" value="InterPro"/>
</dbReference>
<evidence type="ECO:0000256" key="2">
    <source>
        <dbReference type="SAM" id="Phobius"/>
    </source>
</evidence>
<reference evidence="5" key="1">
    <citation type="submission" date="2014-11" db="EMBL/GenBank/DDBJ databases">
        <authorList>
            <person name="Otto D Thomas"/>
            <person name="Naeem Raeece"/>
        </authorList>
    </citation>
    <scope>NUCLEOTIDE SEQUENCE</scope>
</reference>
<feature type="compositionally biased region" description="Basic residues" evidence="1">
    <location>
        <begin position="692"/>
        <end position="703"/>
    </location>
</feature>
<keyword evidence="2" id="KW-1133">Transmembrane helix</keyword>
<dbReference type="InterPro" id="IPR036020">
    <property type="entry name" value="WW_dom_sf"/>
</dbReference>
<dbReference type="PROSITE" id="PS50020">
    <property type="entry name" value="WW_DOMAIN_2"/>
    <property type="match status" value="1"/>
</dbReference>
<dbReference type="GO" id="GO:0006629">
    <property type="term" value="P:lipid metabolic process"/>
    <property type="evidence" value="ECO:0007669"/>
    <property type="project" value="InterPro"/>
</dbReference>
<evidence type="ECO:0000256" key="1">
    <source>
        <dbReference type="SAM" id="MobiDB-lite"/>
    </source>
</evidence>
<keyword evidence="2" id="KW-0472">Membrane</keyword>
<dbReference type="Gene3D" id="3.20.20.190">
    <property type="entry name" value="Phosphatidylinositol (PI) phosphodiesterase"/>
    <property type="match status" value="1"/>
</dbReference>
<dbReference type="Gene3D" id="2.20.70.10">
    <property type="match status" value="1"/>
</dbReference>
<dbReference type="PhylomeDB" id="A0A0G4GLQ0"/>
<sequence>MKALKRLLWACGAAVLTDAATRQSSHASLSSDGASLESPSSFLQETMHMQERGAAELQVQVGVRGGDSTVYYWEECNKDKTCVDKTVCQCLDESDHFGTEAQRKNVEDYKEKNQGDDKEKEVDLYGEFEHRCVVDYDSVWTKKSPQLGCNRFEANCDKTLPMMTFAMTHKSGLGPQQKDWFGTEVTPDTGLCERESVSQHQMYTVKQQLEFGIRALDIPVGMDKDTELVTYSGTEEHFHEDFRRKWLGGEKIEDMVEDVMAFLNDYPNDFVVLDFSEQQPDIVRVTDSWDQQTTPGNVGEKFKSFLSGFFVDDKKEKLISAEEWIRPSKNLRLYDSYEATENHEHKAPDVADLEKIVEENCENIKPVFRSAAQGRAGSVALMYPGKVLEMGGNCRQIQMDGATLSFPSLLRLDCCTSGFWSDGRAEQGEGNGEEPKIGEPGSGEELYQSWLQSMAACNQRRFPVKKALNFVATDQFQEMMPSNVEVADYLNMWGTAEADSIWVWWLKMTLLWSFIFVCIVGMIIYENSKALLSERSKGSTRGLAVMRGARGMMSLFKGSAAQNVPEGWERWTDKESGKVYFHNPQTQVSIWEEDVWEEHDDPDTGKKYRLNLITEEKVYEGETAKIAIMARDGEAELAEQEARVAAEKAAAAEDNEDNETLPLDAFDPADAGGPRSPGGGGRRRTGGGGSLRVRRGCSFRGFR</sequence>
<gene>
    <name evidence="5" type="ORF">Cvel_22459</name>
</gene>
<dbReference type="SUPFAM" id="SSF51695">
    <property type="entry name" value="PLC-like phosphodiesterases"/>
    <property type="match status" value="1"/>
</dbReference>
<feature type="compositionally biased region" description="Gly residues" evidence="1">
    <location>
        <begin position="675"/>
        <end position="690"/>
    </location>
</feature>
<organism evidence="5">
    <name type="scientific">Chromera velia CCMP2878</name>
    <dbReference type="NCBI Taxonomy" id="1169474"/>
    <lineage>
        <taxon>Eukaryota</taxon>
        <taxon>Sar</taxon>
        <taxon>Alveolata</taxon>
        <taxon>Colpodellida</taxon>
        <taxon>Chromeraceae</taxon>
        <taxon>Chromera</taxon>
    </lineage>
</organism>
<dbReference type="CDD" id="cd00201">
    <property type="entry name" value="WW"/>
    <property type="match status" value="1"/>
</dbReference>
<dbReference type="EMBL" id="CDMZ01001336">
    <property type="protein sequence ID" value="CEM31049.1"/>
    <property type="molecule type" value="Genomic_DNA"/>
</dbReference>
<feature type="transmembrane region" description="Helical" evidence="2">
    <location>
        <begin position="502"/>
        <end position="525"/>
    </location>
</feature>
<keyword evidence="3" id="KW-0732">Signal</keyword>
<feature type="region of interest" description="Disordered" evidence="1">
    <location>
        <begin position="648"/>
        <end position="703"/>
    </location>
</feature>
<dbReference type="SMART" id="SM00456">
    <property type="entry name" value="WW"/>
    <property type="match status" value="1"/>
</dbReference>
<accession>A0A0G4GLQ0</accession>
<feature type="chain" id="PRO_5005190347" description="WW domain-containing protein" evidence="3">
    <location>
        <begin position="20"/>
        <end position="703"/>
    </location>
</feature>
<keyword evidence="2" id="KW-0812">Transmembrane</keyword>
<evidence type="ECO:0000313" key="5">
    <source>
        <dbReference type="EMBL" id="CEM31049.1"/>
    </source>
</evidence>
<dbReference type="AlphaFoldDB" id="A0A0G4GLQ0"/>
<dbReference type="VEuPathDB" id="CryptoDB:Cvel_22459"/>
<dbReference type="SUPFAM" id="SSF51045">
    <property type="entry name" value="WW domain"/>
    <property type="match status" value="1"/>
</dbReference>
<dbReference type="InterPro" id="IPR017946">
    <property type="entry name" value="PLC-like_Pdiesterase_TIM-brl"/>
</dbReference>